<dbReference type="Proteomes" id="UP001591681">
    <property type="component" value="Unassembled WGS sequence"/>
</dbReference>
<dbReference type="InterPro" id="IPR029161">
    <property type="entry name" value="SPATA16"/>
</dbReference>
<feature type="compositionally biased region" description="Polar residues" evidence="1">
    <location>
        <begin position="13"/>
        <end position="23"/>
    </location>
</feature>
<dbReference type="EMBL" id="JBHFQA010000012">
    <property type="protein sequence ID" value="KAL2089722.1"/>
    <property type="molecule type" value="Genomic_DNA"/>
</dbReference>
<keyword evidence="3" id="KW-1185">Reference proteome</keyword>
<feature type="region of interest" description="Disordered" evidence="1">
    <location>
        <begin position="293"/>
        <end position="315"/>
    </location>
</feature>
<dbReference type="Pfam" id="PF15015">
    <property type="entry name" value="NYD-SP12_N"/>
    <property type="match status" value="1"/>
</dbReference>
<evidence type="ECO:0000313" key="3">
    <source>
        <dbReference type="Proteomes" id="UP001591681"/>
    </source>
</evidence>
<accession>A0ABD1JS82</accession>
<dbReference type="Gene3D" id="1.25.40.10">
    <property type="entry name" value="Tetratricopeptide repeat domain"/>
    <property type="match status" value="1"/>
</dbReference>
<organism evidence="2 3">
    <name type="scientific">Coilia grayii</name>
    <name type="common">Gray's grenadier anchovy</name>
    <dbReference type="NCBI Taxonomy" id="363190"/>
    <lineage>
        <taxon>Eukaryota</taxon>
        <taxon>Metazoa</taxon>
        <taxon>Chordata</taxon>
        <taxon>Craniata</taxon>
        <taxon>Vertebrata</taxon>
        <taxon>Euteleostomi</taxon>
        <taxon>Actinopterygii</taxon>
        <taxon>Neopterygii</taxon>
        <taxon>Teleostei</taxon>
        <taxon>Clupei</taxon>
        <taxon>Clupeiformes</taxon>
        <taxon>Clupeoidei</taxon>
        <taxon>Engraulidae</taxon>
        <taxon>Coilinae</taxon>
        <taxon>Coilia</taxon>
    </lineage>
</organism>
<protein>
    <submittedName>
        <fullName evidence="2">Uncharacterized protein</fullName>
    </submittedName>
</protein>
<dbReference type="PANTHER" id="PTHR47228:SF1">
    <property type="entry name" value="SPERMATOGENESIS-ASSOCIATED PROTEIN 16"/>
    <property type="match status" value="1"/>
</dbReference>
<proteinExistence type="predicted"/>
<dbReference type="AlphaFoldDB" id="A0ABD1JS82"/>
<dbReference type="SUPFAM" id="SSF48452">
    <property type="entry name" value="TPR-like"/>
    <property type="match status" value="1"/>
</dbReference>
<gene>
    <name evidence="2" type="ORF">ACEWY4_014410</name>
</gene>
<dbReference type="InterPro" id="IPR011990">
    <property type="entry name" value="TPR-like_helical_dom_sf"/>
</dbReference>
<comment type="caution">
    <text evidence="2">The sequence shown here is derived from an EMBL/GenBank/DDBJ whole genome shotgun (WGS) entry which is preliminary data.</text>
</comment>
<feature type="region of interest" description="Disordered" evidence="1">
    <location>
        <begin position="1"/>
        <end position="91"/>
    </location>
</feature>
<sequence>MANLAENPKLSGPPNTANFSTNTESEDQRERSQMPPRDPNVRKKKKRKRNDITGPERTGTDGARVRDGWAEENNVEDNNGSPSSPSCSSAPIIQRIPVRTLVEIEAKLVYGGEQDITQKPSQAPAHSGSQLMCQPAEILGPRSGPNLSSLPQIDKWLDVALQDADSCYRQKRYDTAASRFTTALELCSKGAIWEKPCNADYEDISRVASFIESRLVACYLRMKKLDKALSHSHRSIHLNPVHFRSHLQQAMAQRLLGNSCAAARPPWLRSVGFPPRSVRRVLTPLALGSWQSGQSASLPLPLRPHHPPAPTLQSS</sequence>
<feature type="compositionally biased region" description="Low complexity" evidence="1">
    <location>
        <begin position="81"/>
        <end position="91"/>
    </location>
</feature>
<reference evidence="2 3" key="1">
    <citation type="submission" date="2024-09" db="EMBL/GenBank/DDBJ databases">
        <title>A chromosome-level genome assembly of Gray's grenadier anchovy, Coilia grayii.</title>
        <authorList>
            <person name="Fu Z."/>
        </authorList>
    </citation>
    <scope>NUCLEOTIDE SEQUENCE [LARGE SCALE GENOMIC DNA]</scope>
    <source>
        <strain evidence="2">G4</strain>
        <tissue evidence="2">Muscle</tissue>
    </source>
</reference>
<dbReference type="PANTHER" id="PTHR47228">
    <property type="entry name" value="SPERMATOGENESIS-ASSOCIATED PROTEIN 16"/>
    <property type="match status" value="1"/>
</dbReference>
<evidence type="ECO:0000256" key="1">
    <source>
        <dbReference type="SAM" id="MobiDB-lite"/>
    </source>
</evidence>
<name>A0ABD1JS82_9TELE</name>
<evidence type="ECO:0000313" key="2">
    <source>
        <dbReference type="EMBL" id="KAL2089722.1"/>
    </source>
</evidence>